<name>A0A8S2VMC5_9BILA</name>
<dbReference type="AlphaFoldDB" id="A0A8S2VMC5"/>
<dbReference type="Proteomes" id="UP000676336">
    <property type="component" value="Unassembled WGS sequence"/>
</dbReference>
<evidence type="ECO:0000313" key="2">
    <source>
        <dbReference type="Proteomes" id="UP000676336"/>
    </source>
</evidence>
<reference evidence="1" key="1">
    <citation type="submission" date="2021-02" db="EMBL/GenBank/DDBJ databases">
        <authorList>
            <person name="Nowell W R."/>
        </authorList>
    </citation>
    <scope>NUCLEOTIDE SEQUENCE</scope>
</reference>
<organism evidence="1 2">
    <name type="scientific">Rotaria magnacalcarata</name>
    <dbReference type="NCBI Taxonomy" id="392030"/>
    <lineage>
        <taxon>Eukaryota</taxon>
        <taxon>Metazoa</taxon>
        <taxon>Spiralia</taxon>
        <taxon>Gnathifera</taxon>
        <taxon>Rotifera</taxon>
        <taxon>Eurotatoria</taxon>
        <taxon>Bdelloidea</taxon>
        <taxon>Philodinida</taxon>
        <taxon>Philodinidae</taxon>
        <taxon>Rotaria</taxon>
    </lineage>
</organism>
<dbReference type="CDD" id="cd11304">
    <property type="entry name" value="Cadherin_repeat"/>
    <property type="match status" value="1"/>
</dbReference>
<dbReference type="EMBL" id="CAJOBI010057203">
    <property type="protein sequence ID" value="CAF4399516.1"/>
    <property type="molecule type" value="Genomic_DNA"/>
</dbReference>
<feature type="non-terminal residue" evidence="1">
    <location>
        <position position="68"/>
    </location>
</feature>
<gene>
    <name evidence="1" type="ORF">SMN809_LOCUS30382</name>
</gene>
<dbReference type="InterPro" id="IPR015919">
    <property type="entry name" value="Cadherin-like_sf"/>
</dbReference>
<proteinExistence type="predicted"/>
<dbReference type="SUPFAM" id="SSF49313">
    <property type="entry name" value="Cadherin-like"/>
    <property type="match status" value="1"/>
</dbReference>
<dbReference type="GO" id="GO:0016020">
    <property type="term" value="C:membrane"/>
    <property type="evidence" value="ECO:0007669"/>
    <property type="project" value="InterPro"/>
</dbReference>
<comment type="caution">
    <text evidence="1">The sequence shown here is derived from an EMBL/GenBank/DDBJ whole genome shotgun (WGS) entry which is preliminary data.</text>
</comment>
<evidence type="ECO:0000313" key="1">
    <source>
        <dbReference type="EMBL" id="CAF4399516.1"/>
    </source>
</evidence>
<protein>
    <submittedName>
        <fullName evidence="1">Uncharacterized protein</fullName>
    </submittedName>
</protein>
<dbReference type="GO" id="GO:0005509">
    <property type="term" value="F:calcium ion binding"/>
    <property type="evidence" value="ECO:0007669"/>
    <property type="project" value="InterPro"/>
</dbReference>
<dbReference type="Gene3D" id="2.60.40.60">
    <property type="entry name" value="Cadherins"/>
    <property type="match status" value="1"/>
</dbReference>
<accession>A0A8S2VMC5</accession>
<sequence length="68" mass="7956">MAENVPIGHRIPLEIAIDLDSPPYGIVSYRLVTYDNHEQNQFSIIYDNQSRELELIVNEKLDREKVDK</sequence>